<evidence type="ECO:0000256" key="1">
    <source>
        <dbReference type="SAM" id="MobiDB-lite"/>
    </source>
</evidence>
<evidence type="ECO:0000313" key="2">
    <source>
        <dbReference type="EMBL" id="GFU33690.1"/>
    </source>
</evidence>
<accession>A0A8X6QMZ5</accession>
<organism evidence="2 3">
    <name type="scientific">Nephila pilipes</name>
    <name type="common">Giant wood spider</name>
    <name type="synonym">Nephila maculata</name>
    <dbReference type="NCBI Taxonomy" id="299642"/>
    <lineage>
        <taxon>Eukaryota</taxon>
        <taxon>Metazoa</taxon>
        <taxon>Ecdysozoa</taxon>
        <taxon>Arthropoda</taxon>
        <taxon>Chelicerata</taxon>
        <taxon>Arachnida</taxon>
        <taxon>Araneae</taxon>
        <taxon>Araneomorphae</taxon>
        <taxon>Entelegynae</taxon>
        <taxon>Araneoidea</taxon>
        <taxon>Nephilidae</taxon>
        <taxon>Nephila</taxon>
    </lineage>
</organism>
<sequence>MSHLSKNVPNIKFDFNYSYNRVSMGAVYGLEKKHQNYSENKKPFPSLPGNQGKKVLIDGQTPSHDQRAAKSSKKWEQNAVRGPQRLTKGLVSCFQRRQPKYISINRNTVLGNFLMVSRLGVA</sequence>
<gene>
    <name evidence="2" type="ORF">NPIL_562821</name>
</gene>
<keyword evidence="3" id="KW-1185">Reference proteome</keyword>
<feature type="compositionally biased region" description="Basic and acidic residues" evidence="1">
    <location>
        <begin position="64"/>
        <end position="76"/>
    </location>
</feature>
<dbReference type="EMBL" id="BMAW01083370">
    <property type="protein sequence ID" value="GFU33690.1"/>
    <property type="molecule type" value="Genomic_DNA"/>
</dbReference>
<name>A0A8X6QMZ5_NEPPI</name>
<protein>
    <submittedName>
        <fullName evidence="2">Uncharacterized protein</fullName>
    </submittedName>
</protein>
<reference evidence="2" key="1">
    <citation type="submission" date="2020-08" db="EMBL/GenBank/DDBJ databases">
        <title>Multicomponent nature underlies the extraordinary mechanical properties of spider dragline silk.</title>
        <authorList>
            <person name="Kono N."/>
            <person name="Nakamura H."/>
            <person name="Mori M."/>
            <person name="Yoshida Y."/>
            <person name="Ohtoshi R."/>
            <person name="Malay A.D."/>
            <person name="Moran D.A.P."/>
            <person name="Tomita M."/>
            <person name="Numata K."/>
            <person name="Arakawa K."/>
        </authorList>
    </citation>
    <scope>NUCLEOTIDE SEQUENCE</scope>
</reference>
<comment type="caution">
    <text evidence="2">The sequence shown here is derived from an EMBL/GenBank/DDBJ whole genome shotgun (WGS) entry which is preliminary data.</text>
</comment>
<proteinExistence type="predicted"/>
<feature type="region of interest" description="Disordered" evidence="1">
    <location>
        <begin position="37"/>
        <end position="81"/>
    </location>
</feature>
<dbReference type="AlphaFoldDB" id="A0A8X6QMZ5"/>
<dbReference type="Proteomes" id="UP000887013">
    <property type="component" value="Unassembled WGS sequence"/>
</dbReference>
<evidence type="ECO:0000313" key="3">
    <source>
        <dbReference type="Proteomes" id="UP000887013"/>
    </source>
</evidence>